<dbReference type="InterPro" id="IPR011004">
    <property type="entry name" value="Trimer_LpxA-like_sf"/>
</dbReference>
<protein>
    <recommendedName>
        <fullName evidence="4">Cell shape determination protein CcmA</fullName>
    </recommendedName>
</protein>
<proteinExistence type="inferred from homology"/>
<dbReference type="SUPFAM" id="SSF51161">
    <property type="entry name" value="Trimeric LpxA-like enzymes"/>
    <property type="match status" value="1"/>
</dbReference>
<keyword evidence="3" id="KW-1185">Reference proteome</keyword>
<evidence type="ECO:0000313" key="2">
    <source>
        <dbReference type="EMBL" id="AMC92823.1"/>
    </source>
</evidence>
<comment type="similarity">
    <text evidence="1">Belongs to the bactofilin family.</text>
</comment>
<dbReference type="PANTHER" id="PTHR35024:SF4">
    <property type="entry name" value="POLYMER-FORMING CYTOSKELETAL PROTEIN"/>
    <property type="match status" value="1"/>
</dbReference>
<dbReference type="Pfam" id="PF04519">
    <property type="entry name" value="Bactofilin"/>
    <property type="match status" value="1"/>
</dbReference>
<dbReference type="Proteomes" id="UP000063781">
    <property type="component" value="Chromosome"/>
</dbReference>
<dbReference type="PANTHER" id="PTHR35024">
    <property type="entry name" value="HYPOTHETICAL CYTOSOLIC PROTEIN"/>
    <property type="match status" value="1"/>
</dbReference>
<sequence>MDHKNYALDESYSVISSGVTIKGNIESTDSLSIAGIVQGDVMCHKEIELAQDCCISGDIKSTSIAINGAKIEGNVTVEDRFVLDKDSIIIGSLSASSAHINGQIEGPVKVSGEVSIASTAVVVGDLVASSLVVENGAKLKGSYTVFSEEVNEPTMHNEETVIERYYQTQEGLEQDSKNDDFVITTDELDA</sequence>
<dbReference type="AlphaFoldDB" id="A0A109UGN4"/>
<reference evidence="2 3" key="1">
    <citation type="submission" date="2015-10" db="EMBL/GenBank/DDBJ databases">
        <title>Erysipelothrix larvae sp. LV19 isolated from the larval gut of the rhinoceros beetle, Trypoxylus dichotomus.</title>
        <authorList>
            <person name="Lim S."/>
            <person name="Kim B.-C."/>
        </authorList>
    </citation>
    <scope>NUCLEOTIDE SEQUENCE [LARGE SCALE GENOMIC DNA]</scope>
    <source>
        <strain evidence="2 3">LV19</strain>
    </source>
</reference>
<name>A0A109UGN4_9FIRM</name>
<evidence type="ECO:0008006" key="4">
    <source>
        <dbReference type="Google" id="ProtNLM"/>
    </source>
</evidence>
<evidence type="ECO:0000256" key="1">
    <source>
        <dbReference type="ARBA" id="ARBA00044755"/>
    </source>
</evidence>
<dbReference type="InterPro" id="IPR007607">
    <property type="entry name" value="BacA/B"/>
</dbReference>
<organism evidence="2 3">
    <name type="scientific">Erysipelothrix larvae</name>
    <dbReference type="NCBI Taxonomy" id="1514105"/>
    <lineage>
        <taxon>Bacteria</taxon>
        <taxon>Bacillati</taxon>
        <taxon>Bacillota</taxon>
        <taxon>Erysipelotrichia</taxon>
        <taxon>Erysipelotrichales</taxon>
        <taxon>Erysipelotrichaceae</taxon>
        <taxon>Erysipelothrix</taxon>
    </lineage>
</organism>
<dbReference type="KEGG" id="erl:AOC36_02125"/>
<dbReference type="OrthoDB" id="9802488at2"/>
<evidence type="ECO:0000313" key="3">
    <source>
        <dbReference type="Proteomes" id="UP000063781"/>
    </source>
</evidence>
<dbReference type="EMBL" id="CP013213">
    <property type="protein sequence ID" value="AMC92823.1"/>
    <property type="molecule type" value="Genomic_DNA"/>
</dbReference>
<accession>A0A109UGN4</accession>
<gene>
    <name evidence="2" type="ORF">AOC36_02125</name>
</gene>
<dbReference type="RefSeq" id="WP_067630756.1">
    <property type="nucleotide sequence ID" value="NZ_CP013213.1"/>
</dbReference>